<dbReference type="Pfam" id="PF02558">
    <property type="entry name" value="ApbA"/>
    <property type="match status" value="1"/>
</dbReference>
<keyword evidence="2 4" id="KW-0521">NADP</keyword>
<evidence type="ECO:0000259" key="6">
    <source>
        <dbReference type="Pfam" id="PF08546"/>
    </source>
</evidence>
<evidence type="ECO:0000256" key="4">
    <source>
        <dbReference type="RuleBase" id="RU362068"/>
    </source>
</evidence>
<dbReference type="InterPro" id="IPR051402">
    <property type="entry name" value="KPR-Related"/>
</dbReference>
<dbReference type="InterPro" id="IPR013328">
    <property type="entry name" value="6PGD_dom2"/>
</dbReference>
<evidence type="ECO:0000313" key="8">
    <source>
        <dbReference type="Proteomes" id="UP001610446"/>
    </source>
</evidence>
<feature type="domain" description="Ketopantoate reductase N-terminal" evidence="5">
    <location>
        <begin position="8"/>
        <end position="158"/>
    </location>
</feature>
<keyword evidence="8" id="KW-1185">Reference proteome</keyword>
<dbReference type="InterPro" id="IPR008927">
    <property type="entry name" value="6-PGluconate_DH-like_C_sf"/>
</dbReference>
<evidence type="ECO:0000259" key="5">
    <source>
        <dbReference type="Pfam" id="PF02558"/>
    </source>
</evidence>
<evidence type="ECO:0000256" key="1">
    <source>
        <dbReference type="ARBA" id="ARBA00007870"/>
    </source>
</evidence>
<dbReference type="NCBIfam" id="TIGR00745">
    <property type="entry name" value="apbA_panE"/>
    <property type="match status" value="1"/>
</dbReference>
<dbReference type="InterPro" id="IPR013332">
    <property type="entry name" value="KPR_N"/>
</dbReference>
<comment type="caution">
    <text evidence="7">The sequence shown here is derived from an EMBL/GenBank/DDBJ whole genome shotgun (WGS) entry which is preliminary data.</text>
</comment>
<dbReference type="InterPro" id="IPR003710">
    <property type="entry name" value="ApbA"/>
</dbReference>
<proteinExistence type="inferred from homology"/>
<comment type="similarity">
    <text evidence="1 4">Belongs to the ketopantoate reductase family.</text>
</comment>
<feature type="domain" description="Ketopantoate reductase C-terminal" evidence="6">
    <location>
        <begin position="190"/>
        <end position="313"/>
    </location>
</feature>
<evidence type="ECO:0000256" key="3">
    <source>
        <dbReference type="ARBA" id="ARBA00023002"/>
    </source>
</evidence>
<comment type="catalytic activity">
    <reaction evidence="4">
        <text>(R)-pantoate + NADP(+) = 2-dehydropantoate + NADPH + H(+)</text>
        <dbReference type="Rhea" id="RHEA:16233"/>
        <dbReference type="ChEBI" id="CHEBI:11561"/>
        <dbReference type="ChEBI" id="CHEBI:15378"/>
        <dbReference type="ChEBI" id="CHEBI:15980"/>
        <dbReference type="ChEBI" id="CHEBI:57783"/>
        <dbReference type="ChEBI" id="CHEBI:58349"/>
        <dbReference type="EC" id="1.1.1.169"/>
    </reaction>
</comment>
<sequence length="323" mass="34979">MAEPIDVLLYGLGAIGSFYAFILNRADGVRLTVVARSNYDAVVENGIQITSANHGQHTFRPHRVIKFPTEASSTKFAFVVCTHKAVEPDAAIIPLDPVISEDTTIVVLQNGVGNEDPFRARFPKQTIISGVVWVGAAQPSPGVITHTTSERTQLGLFPHASLPSALEESRLTGFTALLAAGGTHYEVRENIQLARWEKVVWNVAWNAITTLTDQDVASWLSSSPEAVPYTRRVMGEVISVARAVGVPLEEGLVDVLLERVKGLGKLRTSMQADREAGRGMEVEVILGVPVKKGREVGVPTPCLEGLYVLLTAVNRRILGEVDL</sequence>
<dbReference type="EC" id="1.1.1.169" evidence="4"/>
<dbReference type="InterPro" id="IPR036291">
    <property type="entry name" value="NAD(P)-bd_dom_sf"/>
</dbReference>
<keyword evidence="3 4" id="KW-0560">Oxidoreductase</keyword>
<evidence type="ECO:0000313" key="7">
    <source>
        <dbReference type="EMBL" id="KAL2840658.1"/>
    </source>
</evidence>
<dbReference type="Pfam" id="PF08546">
    <property type="entry name" value="ApbA_C"/>
    <property type="match status" value="1"/>
</dbReference>
<dbReference type="SUPFAM" id="SSF48179">
    <property type="entry name" value="6-phosphogluconate dehydrogenase C-terminal domain-like"/>
    <property type="match status" value="1"/>
</dbReference>
<organism evidence="7 8">
    <name type="scientific">Aspergillus pseudoustus</name>
    <dbReference type="NCBI Taxonomy" id="1810923"/>
    <lineage>
        <taxon>Eukaryota</taxon>
        <taxon>Fungi</taxon>
        <taxon>Dikarya</taxon>
        <taxon>Ascomycota</taxon>
        <taxon>Pezizomycotina</taxon>
        <taxon>Eurotiomycetes</taxon>
        <taxon>Eurotiomycetidae</taxon>
        <taxon>Eurotiales</taxon>
        <taxon>Aspergillaceae</taxon>
        <taxon>Aspergillus</taxon>
        <taxon>Aspergillus subgen. Nidulantes</taxon>
    </lineage>
</organism>
<dbReference type="SUPFAM" id="SSF51735">
    <property type="entry name" value="NAD(P)-binding Rossmann-fold domains"/>
    <property type="match status" value="1"/>
</dbReference>
<comment type="function">
    <text evidence="4">Catalyzes the NADPH-dependent reduction of ketopantoate into pantoic acid.</text>
</comment>
<dbReference type="Gene3D" id="3.40.50.720">
    <property type="entry name" value="NAD(P)-binding Rossmann-like Domain"/>
    <property type="match status" value="1"/>
</dbReference>
<evidence type="ECO:0000256" key="2">
    <source>
        <dbReference type="ARBA" id="ARBA00022857"/>
    </source>
</evidence>
<dbReference type="Proteomes" id="UP001610446">
    <property type="component" value="Unassembled WGS sequence"/>
</dbReference>
<dbReference type="PANTHER" id="PTHR21708">
    <property type="entry name" value="PROBABLE 2-DEHYDROPANTOATE 2-REDUCTASE"/>
    <property type="match status" value="1"/>
</dbReference>
<dbReference type="InterPro" id="IPR013752">
    <property type="entry name" value="KPA_reductase"/>
</dbReference>
<name>A0ABR4JNV1_9EURO</name>
<dbReference type="Gene3D" id="1.10.1040.10">
    <property type="entry name" value="N-(1-d-carboxylethyl)-l-norvaline Dehydrogenase, domain 2"/>
    <property type="match status" value="1"/>
</dbReference>
<dbReference type="EMBL" id="JBFXLU010000118">
    <property type="protein sequence ID" value="KAL2840658.1"/>
    <property type="molecule type" value="Genomic_DNA"/>
</dbReference>
<dbReference type="PANTHER" id="PTHR21708:SF40">
    <property type="entry name" value="REDUCTASE FAMILY PROTEIN, PUTATIVE (AFU_ORTHOLOGUE AFUA_2G14497)-RELATED"/>
    <property type="match status" value="1"/>
</dbReference>
<reference evidence="7 8" key="1">
    <citation type="submission" date="2024-07" db="EMBL/GenBank/DDBJ databases">
        <title>Section-level genome sequencing and comparative genomics of Aspergillus sections Usti and Cavernicolus.</title>
        <authorList>
            <consortium name="Lawrence Berkeley National Laboratory"/>
            <person name="Nybo J.L."/>
            <person name="Vesth T.C."/>
            <person name="Theobald S."/>
            <person name="Frisvad J.C."/>
            <person name="Larsen T.O."/>
            <person name="Kjaerboelling I."/>
            <person name="Rothschild-Mancinelli K."/>
            <person name="Lyhne E.K."/>
            <person name="Kogle M.E."/>
            <person name="Barry K."/>
            <person name="Clum A."/>
            <person name="Na H."/>
            <person name="Ledsgaard L."/>
            <person name="Lin J."/>
            <person name="Lipzen A."/>
            <person name="Kuo A."/>
            <person name="Riley R."/>
            <person name="Mondo S."/>
            <person name="Labutti K."/>
            <person name="Haridas S."/>
            <person name="Pangalinan J."/>
            <person name="Salamov A.A."/>
            <person name="Simmons B.A."/>
            <person name="Magnuson J.K."/>
            <person name="Chen J."/>
            <person name="Drula E."/>
            <person name="Henrissat B."/>
            <person name="Wiebenga A."/>
            <person name="Lubbers R.J."/>
            <person name="Gomes A.C."/>
            <person name="Makela M.R."/>
            <person name="Stajich J."/>
            <person name="Grigoriev I.V."/>
            <person name="Mortensen U.H."/>
            <person name="De Vries R.P."/>
            <person name="Baker S.E."/>
            <person name="Andersen M.R."/>
        </authorList>
    </citation>
    <scope>NUCLEOTIDE SEQUENCE [LARGE SCALE GENOMIC DNA]</scope>
    <source>
        <strain evidence="7 8">CBS 123904</strain>
    </source>
</reference>
<accession>A0ABR4JNV1</accession>
<gene>
    <name evidence="7" type="ORF">BJY01DRAFT_249878</name>
</gene>
<protein>
    <recommendedName>
        <fullName evidence="4">2-dehydropantoate 2-reductase</fullName>
        <ecNumber evidence="4">1.1.1.169</ecNumber>
    </recommendedName>
    <alternativeName>
        <fullName evidence="4">Ketopantoate reductase</fullName>
    </alternativeName>
</protein>